<name>A0AAW9QRQ4_9CHRO</name>
<keyword evidence="2" id="KW-1185">Reference proteome</keyword>
<protein>
    <submittedName>
        <fullName evidence="1">Uncharacterized protein</fullName>
    </submittedName>
</protein>
<accession>A0AAW9QRQ4</accession>
<dbReference type="Proteomes" id="UP001328733">
    <property type="component" value="Unassembled WGS sequence"/>
</dbReference>
<dbReference type="EMBL" id="JBAFSM010000001">
    <property type="protein sequence ID" value="MEG3435519.1"/>
    <property type="molecule type" value="Genomic_DNA"/>
</dbReference>
<proteinExistence type="predicted"/>
<dbReference type="AlphaFoldDB" id="A0AAW9QRQ4"/>
<sequence>MTKNEWIKLINAIRLRKKEYSGQDGEISYHFSYSKASNFRGYLENGDGVQLNHDECRFGVSTKQHSFGLTCVYGHEAFLNCDGHENYPLEKLKKYHPREAFTPHISTAHPTTTSGAFSSFPNNADRFVYNVGLYAAAFLYAFDVKDPYLQLIDDEWIVVDSKTGYFDFITYFYHHQVIPIELPIPKFIDAKQVPILKLANGVEIKDSIDLPSETTNTDDAGEYLNEIRRSIEENQTT</sequence>
<comment type="caution">
    <text evidence="1">The sequence shown here is derived from an EMBL/GenBank/DDBJ whole genome shotgun (WGS) entry which is preliminary data.</text>
</comment>
<dbReference type="RefSeq" id="WP_332862969.1">
    <property type="nucleotide sequence ID" value="NZ_JBAFSM010000001.1"/>
</dbReference>
<evidence type="ECO:0000313" key="1">
    <source>
        <dbReference type="EMBL" id="MEG3435519.1"/>
    </source>
</evidence>
<gene>
    <name evidence="1" type="ORF">V0288_00160</name>
</gene>
<reference evidence="1 2" key="1">
    <citation type="submission" date="2024-01" db="EMBL/GenBank/DDBJ databases">
        <title>Genomic insights into the taxonomy and metabolism of the cyanobacterium Pannus brasiliensis CCIBt3594.</title>
        <authorList>
            <person name="Machado M."/>
            <person name="Botero N.B."/>
            <person name="Andreote A.P.D."/>
            <person name="Feitosa A.M.T."/>
            <person name="Popin R."/>
            <person name="Sivonen K."/>
            <person name="Fiore M.F."/>
        </authorList>
    </citation>
    <scope>NUCLEOTIDE SEQUENCE [LARGE SCALE GENOMIC DNA]</scope>
    <source>
        <strain evidence="1 2">CCIBt3594</strain>
    </source>
</reference>
<evidence type="ECO:0000313" key="2">
    <source>
        <dbReference type="Proteomes" id="UP001328733"/>
    </source>
</evidence>
<organism evidence="1 2">
    <name type="scientific">Pannus brasiliensis CCIBt3594</name>
    <dbReference type="NCBI Taxonomy" id="1427578"/>
    <lineage>
        <taxon>Bacteria</taxon>
        <taxon>Bacillati</taxon>
        <taxon>Cyanobacteriota</taxon>
        <taxon>Cyanophyceae</taxon>
        <taxon>Oscillatoriophycideae</taxon>
        <taxon>Chroococcales</taxon>
        <taxon>Microcystaceae</taxon>
        <taxon>Pannus</taxon>
    </lineage>
</organism>